<feature type="region of interest" description="Disordered" evidence="2">
    <location>
        <begin position="566"/>
        <end position="587"/>
    </location>
</feature>
<feature type="compositionally biased region" description="Acidic residues" evidence="2">
    <location>
        <begin position="567"/>
        <end position="578"/>
    </location>
</feature>
<comment type="caution">
    <text evidence="3">The sequence shown here is derived from an EMBL/GenBank/DDBJ whole genome shotgun (WGS) entry which is preliminary data.</text>
</comment>
<name>A0A7J6BPH8_9TELE</name>
<feature type="compositionally biased region" description="Basic and acidic residues" evidence="2">
    <location>
        <begin position="960"/>
        <end position="972"/>
    </location>
</feature>
<feature type="compositionally biased region" description="Pro residues" evidence="2">
    <location>
        <begin position="672"/>
        <end position="686"/>
    </location>
</feature>
<sequence length="1041" mass="112250">MKGLGANRSRHLSDTCDPTAGPQEPLCPLAPDPHAAFLLNPTVNHYATLDPHLHHFAVSTPTTLQSECLLPLNNQLTNSSTFPRLHYTNQPEESDYTQQACVAQTGSRSSTLTSSMSMGMGLGLGLGAPAMISSGTATISSAAAAKMNRLPANLLDQLERHLPLQRDGFSTLQFHRRSRGSKQRSESPSRIRNLVQSVQKLFAKSQSLEVSAVKGSITAGPAGDVAKVARRSKSKDRAKTEGTKRRPRPNLSGFWSSDDGLEDEAPAQPATGPLAVAYRNPLSMMTLGRAVSDSQAAPRPHPQGYNTIAAHSLKSSKSSGDLKPTVSLPPSTGQTGENTLVKRGSWSTLTLTQARQVLQKGSATVNRTLLKSKSCHGQEMTCNFLQVPAGDWSGTLGKGGGGAGEIPCRRMRSGSYVKAMGDMEDSEDSDGPPSPKPSPKTAARRQSYLKATQRSLSEQQPPLLPPRNCMPSLCEVSTNRSLDNLDCLMGADEAGLQHWDADGGFGQRCSTLGRGSTMGQVEQGYRSRAAYSQLDSQAVEALDLPTPTCFRSRSHSYLRAIQAGCSQDDDTGSVDSDETPPITSSISSYNSATISTCTAICKKNPPPIPPRTTSKPYISVTVQSSTESAQDTYLDSQDQRSEVNSQSGRSNSSDSIASSRTGSLVKGAKRPPILPPIPAPREPVPLPSARVTTPPPAIVPPSPAPDAKNEPASLTVAPNETQAPPKRKLSSIGIQVDCVQPILKEEQTPTTRFQSIGVQVEDGRPLSRFTSMASRQETTEAESQEQSDGKPSQNKTPYQSLDCGSVHNPSLQEKLDPALDPSSLPPPDPSLQAGSVNGAMEQPGGSACLRDGRWFQKLLQAETERMEAWCQQMDQETKDKQLSEEVLGKVRSAVGSAQLLMSQKFQQFQGLCEQNLDVNAQPRPTAQDLAGFWDLLQLSIEDISMKFDELHLLRSNDWKMSETQDKKEEKKSAPSHTPKKTVKVKTTGGKEKSSDSVADKQRQEARKRLMAAKRAVSERQNSATESAESIEIYVPEAQTRL</sequence>
<dbReference type="GO" id="GO:0099572">
    <property type="term" value="C:postsynaptic specialization"/>
    <property type="evidence" value="ECO:0007669"/>
    <property type="project" value="TreeGrafter"/>
</dbReference>
<feature type="compositionally biased region" description="Basic and acidic residues" evidence="2">
    <location>
        <begin position="235"/>
        <end position="244"/>
    </location>
</feature>
<dbReference type="GO" id="GO:0023052">
    <property type="term" value="P:signaling"/>
    <property type="evidence" value="ECO:0007669"/>
    <property type="project" value="InterPro"/>
</dbReference>
<feature type="compositionally biased region" description="Polar residues" evidence="2">
    <location>
        <begin position="1018"/>
        <end position="1027"/>
    </location>
</feature>
<dbReference type="GO" id="GO:0060090">
    <property type="term" value="F:molecular adaptor activity"/>
    <property type="evidence" value="ECO:0007669"/>
    <property type="project" value="TreeGrafter"/>
</dbReference>
<feature type="compositionally biased region" description="Polar residues" evidence="2">
    <location>
        <begin position="449"/>
        <end position="458"/>
    </location>
</feature>
<feature type="region of interest" description="Disordered" evidence="2">
    <location>
        <begin position="169"/>
        <end position="191"/>
    </location>
</feature>
<feature type="compositionally biased region" description="Polar residues" evidence="2">
    <location>
        <begin position="620"/>
        <end position="636"/>
    </location>
</feature>
<dbReference type="PANTHER" id="PTHR12353:SF32">
    <property type="entry name" value="DISKS LARGE-ASSOCIATED PROTEIN 4"/>
    <property type="match status" value="1"/>
</dbReference>
<organism evidence="3 4">
    <name type="scientific">Onychostoma macrolepis</name>
    <dbReference type="NCBI Taxonomy" id="369639"/>
    <lineage>
        <taxon>Eukaryota</taxon>
        <taxon>Metazoa</taxon>
        <taxon>Chordata</taxon>
        <taxon>Craniata</taxon>
        <taxon>Vertebrata</taxon>
        <taxon>Euteleostomi</taxon>
        <taxon>Actinopterygii</taxon>
        <taxon>Neopterygii</taxon>
        <taxon>Teleostei</taxon>
        <taxon>Ostariophysi</taxon>
        <taxon>Cypriniformes</taxon>
        <taxon>Cyprinidae</taxon>
        <taxon>Acrossocheilinae</taxon>
        <taxon>Onychostoma</taxon>
    </lineage>
</organism>
<gene>
    <name evidence="3" type="ORF">G5714_022282</name>
</gene>
<feature type="compositionally biased region" description="Low complexity" evidence="2">
    <location>
        <begin position="642"/>
        <end position="659"/>
    </location>
</feature>
<feature type="region of interest" description="Disordered" evidence="2">
    <location>
        <begin position="224"/>
        <end position="268"/>
    </location>
</feature>
<feature type="region of interest" description="Disordered" evidence="2">
    <location>
        <begin position="313"/>
        <end position="338"/>
    </location>
</feature>
<feature type="region of interest" description="Disordered" evidence="2">
    <location>
        <begin position="421"/>
        <end position="469"/>
    </location>
</feature>
<evidence type="ECO:0008006" key="5">
    <source>
        <dbReference type="Google" id="ProtNLM"/>
    </source>
</evidence>
<accession>A0A7J6BPH8</accession>
<protein>
    <recommendedName>
        <fullName evidence="5">Disks large-associated protein 4</fullName>
    </recommendedName>
</protein>
<dbReference type="Pfam" id="PF03359">
    <property type="entry name" value="GKAP"/>
    <property type="match status" value="1"/>
</dbReference>
<comment type="similarity">
    <text evidence="1">Belongs to the SAPAP family.</text>
</comment>
<evidence type="ECO:0000313" key="3">
    <source>
        <dbReference type="EMBL" id="KAF4096313.1"/>
    </source>
</evidence>
<evidence type="ECO:0000313" key="4">
    <source>
        <dbReference type="Proteomes" id="UP000579812"/>
    </source>
</evidence>
<dbReference type="AlphaFoldDB" id="A0A7J6BPH8"/>
<keyword evidence="4" id="KW-1185">Reference proteome</keyword>
<feature type="region of interest" description="Disordered" evidence="2">
    <location>
        <begin position="772"/>
        <end position="845"/>
    </location>
</feature>
<dbReference type="EMBL" id="JAAMOB010000023">
    <property type="protein sequence ID" value="KAF4096313.1"/>
    <property type="molecule type" value="Genomic_DNA"/>
</dbReference>
<feature type="compositionally biased region" description="Pro residues" evidence="2">
    <location>
        <begin position="693"/>
        <end position="704"/>
    </location>
</feature>
<feature type="compositionally biased region" description="Polar residues" evidence="2">
    <location>
        <begin position="789"/>
        <end position="799"/>
    </location>
</feature>
<dbReference type="Proteomes" id="UP000579812">
    <property type="component" value="Unassembled WGS sequence"/>
</dbReference>
<dbReference type="InterPro" id="IPR005026">
    <property type="entry name" value="SAPAP"/>
</dbReference>
<reference evidence="3 4" key="1">
    <citation type="submission" date="2020-04" db="EMBL/GenBank/DDBJ databases">
        <title>Chromosome-level genome assembly of a cyprinid fish Onychostoma macrolepis by integration of Nanopore Sequencing, Bionano and Hi-C technology.</title>
        <authorList>
            <person name="Wang D."/>
        </authorList>
    </citation>
    <scope>NUCLEOTIDE SEQUENCE [LARGE SCALE GENOMIC DNA]</scope>
    <source>
        <strain evidence="3">SWU-2019</strain>
        <tissue evidence="3">Muscle</tissue>
    </source>
</reference>
<dbReference type="PANTHER" id="PTHR12353">
    <property type="entry name" value="DISKS LARGE-ASSOCIATED PROTEIN DAP SAP90/PSD-95-ASSOCIATED PROTEIN"/>
    <property type="match status" value="1"/>
</dbReference>
<feature type="compositionally biased region" description="Polar residues" evidence="2">
    <location>
        <begin position="328"/>
        <end position="338"/>
    </location>
</feature>
<proteinExistence type="inferred from homology"/>
<feature type="compositionally biased region" description="Basic and acidic residues" evidence="2">
    <location>
        <begin position="988"/>
        <end position="1007"/>
    </location>
</feature>
<feature type="region of interest" description="Disordered" evidence="2">
    <location>
        <begin position="620"/>
        <end position="729"/>
    </location>
</feature>
<dbReference type="GO" id="GO:0098978">
    <property type="term" value="C:glutamatergic synapse"/>
    <property type="evidence" value="ECO:0007669"/>
    <property type="project" value="TreeGrafter"/>
</dbReference>
<evidence type="ECO:0000256" key="1">
    <source>
        <dbReference type="ARBA" id="ARBA00008839"/>
    </source>
</evidence>
<feature type="region of interest" description="Disordered" evidence="2">
    <location>
        <begin position="960"/>
        <end position="1041"/>
    </location>
</feature>
<evidence type="ECO:0000256" key="2">
    <source>
        <dbReference type="SAM" id="MobiDB-lite"/>
    </source>
</evidence>